<keyword evidence="5" id="KW-1185">Reference proteome</keyword>
<dbReference type="SUPFAM" id="SSF51905">
    <property type="entry name" value="FAD/NAD(P)-binding domain"/>
    <property type="match status" value="1"/>
</dbReference>
<evidence type="ECO:0000313" key="5">
    <source>
        <dbReference type="Proteomes" id="UP000759537"/>
    </source>
</evidence>
<evidence type="ECO:0000256" key="2">
    <source>
        <dbReference type="SAM" id="SignalP"/>
    </source>
</evidence>
<feature type="compositionally biased region" description="Low complexity" evidence="1">
    <location>
        <begin position="269"/>
        <end position="278"/>
    </location>
</feature>
<feature type="compositionally biased region" description="Pro residues" evidence="1">
    <location>
        <begin position="39"/>
        <end position="53"/>
    </location>
</feature>
<dbReference type="Pfam" id="PF01593">
    <property type="entry name" value="Amino_oxidase"/>
    <property type="match status" value="1"/>
</dbReference>
<evidence type="ECO:0000259" key="3">
    <source>
        <dbReference type="Pfam" id="PF01593"/>
    </source>
</evidence>
<dbReference type="AlphaFoldDB" id="A0A9P5TBK5"/>
<protein>
    <recommendedName>
        <fullName evidence="3">Amine oxidase domain-containing protein</fullName>
    </recommendedName>
</protein>
<feature type="chain" id="PRO_5040429662" description="Amine oxidase domain-containing protein" evidence="2">
    <location>
        <begin position="26"/>
        <end position="501"/>
    </location>
</feature>
<dbReference type="Proteomes" id="UP000759537">
    <property type="component" value="Unassembled WGS sequence"/>
</dbReference>
<dbReference type="InterPro" id="IPR002937">
    <property type="entry name" value="Amino_oxidase"/>
</dbReference>
<reference evidence="4" key="1">
    <citation type="submission" date="2019-10" db="EMBL/GenBank/DDBJ databases">
        <authorList>
            <consortium name="DOE Joint Genome Institute"/>
            <person name="Kuo A."/>
            <person name="Miyauchi S."/>
            <person name="Kiss E."/>
            <person name="Drula E."/>
            <person name="Kohler A."/>
            <person name="Sanchez-Garcia M."/>
            <person name="Andreopoulos B."/>
            <person name="Barry K.W."/>
            <person name="Bonito G."/>
            <person name="Buee M."/>
            <person name="Carver A."/>
            <person name="Chen C."/>
            <person name="Cichocki N."/>
            <person name="Clum A."/>
            <person name="Culley D."/>
            <person name="Crous P.W."/>
            <person name="Fauchery L."/>
            <person name="Girlanda M."/>
            <person name="Hayes R."/>
            <person name="Keri Z."/>
            <person name="LaButti K."/>
            <person name="Lipzen A."/>
            <person name="Lombard V."/>
            <person name="Magnuson J."/>
            <person name="Maillard F."/>
            <person name="Morin E."/>
            <person name="Murat C."/>
            <person name="Nolan M."/>
            <person name="Ohm R."/>
            <person name="Pangilinan J."/>
            <person name="Pereira M."/>
            <person name="Perotto S."/>
            <person name="Peter M."/>
            <person name="Riley R."/>
            <person name="Sitrit Y."/>
            <person name="Stielow B."/>
            <person name="Szollosi G."/>
            <person name="Zifcakova L."/>
            <person name="Stursova M."/>
            <person name="Spatafora J.W."/>
            <person name="Tedersoo L."/>
            <person name="Vaario L.-M."/>
            <person name="Yamada A."/>
            <person name="Yan M."/>
            <person name="Wang P."/>
            <person name="Xu J."/>
            <person name="Bruns T."/>
            <person name="Baldrian P."/>
            <person name="Vilgalys R."/>
            <person name="Henrissat B."/>
            <person name="Grigoriev I.V."/>
            <person name="Hibbett D."/>
            <person name="Nagy L.G."/>
            <person name="Martin F.M."/>
        </authorList>
    </citation>
    <scope>NUCLEOTIDE SEQUENCE</scope>
    <source>
        <strain evidence="4">Prilba</strain>
    </source>
</reference>
<proteinExistence type="predicted"/>
<dbReference type="GO" id="GO:0005743">
    <property type="term" value="C:mitochondrial inner membrane"/>
    <property type="evidence" value="ECO:0007669"/>
    <property type="project" value="TreeGrafter"/>
</dbReference>
<feature type="signal peptide" evidence="2">
    <location>
        <begin position="1"/>
        <end position="25"/>
    </location>
</feature>
<comment type="caution">
    <text evidence="4">The sequence shown here is derived from an EMBL/GenBank/DDBJ whole genome shotgun (WGS) entry which is preliminary data.</text>
</comment>
<dbReference type="GO" id="GO:0004729">
    <property type="term" value="F:oxygen-dependent protoporphyrinogen oxidase activity"/>
    <property type="evidence" value="ECO:0007669"/>
    <property type="project" value="TreeGrafter"/>
</dbReference>
<evidence type="ECO:0000313" key="4">
    <source>
        <dbReference type="EMBL" id="KAF8483843.1"/>
    </source>
</evidence>
<dbReference type="SUPFAM" id="SSF54373">
    <property type="entry name" value="FAD-linked reductases, C-terminal domain"/>
    <property type="match status" value="1"/>
</dbReference>
<gene>
    <name evidence="4" type="ORF">DFH94DRAFT_724686</name>
</gene>
<name>A0A9P5TBK5_9AGAM</name>
<feature type="compositionally biased region" description="Basic and acidic residues" evidence="1">
    <location>
        <begin position="337"/>
        <end position="358"/>
    </location>
</feature>
<feature type="compositionally biased region" description="Acidic residues" evidence="1">
    <location>
        <begin position="65"/>
        <end position="78"/>
    </location>
</feature>
<dbReference type="EMBL" id="WHVB01000004">
    <property type="protein sequence ID" value="KAF8483843.1"/>
    <property type="molecule type" value="Genomic_DNA"/>
</dbReference>
<reference evidence="4" key="2">
    <citation type="journal article" date="2020" name="Nat. Commun.">
        <title>Large-scale genome sequencing of mycorrhizal fungi provides insights into the early evolution of symbiotic traits.</title>
        <authorList>
            <person name="Miyauchi S."/>
            <person name="Kiss E."/>
            <person name="Kuo A."/>
            <person name="Drula E."/>
            <person name="Kohler A."/>
            <person name="Sanchez-Garcia M."/>
            <person name="Morin E."/>
            <person name="Andreopoulos B."/>
            <person name="Barry K.W."/>
            <person name="Bonito G."/>
            <person name="Buee M."/>
            <person name="Carver A."/>
            <person name="Chen C."/>
            <person name="Cichocki N."/>
            <person name="Clum A."/>
            <person name="Culley D."/>
            <person name="Crous P.W."/>
            <person name="Fauchery L."/>
            <person name="Girlanda M."/>
            <person name="Hayes R.D."/>
            <person name="Keri Z."/>
            <person name="LaButti K."/>
            <person name="Lipzen A."/>
            <person name="Lombard V."/>
            <person name="Magnuson J."/>
            <person name="Maillard F."/>
            <person name="Murat C."/>
            <person name="Nolan M."/>
            <person name="Ohm R.A."/>
            <person name="Pangilinan J."/>
            <person name="Pereira M.F."/>
            <person name="Perotto S."/>
            <person name="Peter M."/>
            <person name="Pfister S."/>
            <person name="Riley R."/>
            <person name="Sitrit Y."/>
            <person name="Stielow J.B."/>
            <person name="Szollosi G."/>
            <person name="Zifcakova L."/>
            <person name="Stursova M."/>
            <person name="Spatafora J.W."/>
            <person name="Tedersoo L."/>
            <person name="Vaario L.M."/>
            <person name="Yamada A."/>
            <person name="Yan M."/>
            <person name="Wang P."/>
            <person name="Xu J."/>
            <person name="Bruns T."/>
            <person name="Baldrian P."/>
            <person name="Vilgalys R."/>
            <person name="Dunand C."/>
            <person name="Henrissat B."/>
            <person name="Grigoriev I.V."/>
            <person name="Hibbett D."/>
            <person name="Nagy L.G."/>
            <person name="Martin F.M."/>
        </authorList>
    </citation>
    <scope>NUCLEOTIDE SEQUENCE</scope>
    <source>
        <strain evidence="4">Prilba</strain>
    </source>
</reference>
<dbReference type="OrthoDB" id="438553at2759"/>
<dbReference type="InterPro" id="IPR036188">
    <property type="entry name" value="FAD/NAD-bd_sf"/>
</dbReference>
<feature type="compositionally biased region" description="Low complexity" evidence="1">
    <location>
        <begin position="54"/>
        <end position="64"/>
    </location>
</feature>
<feature type="compositionally biased region" description="Polar residues" evidence="1">
    <location>
        <begin position="308"/>
        <end position="323"/>
    </location>
</feature>
<feature type="domain" description="Amine oxidase" evidence="3">
    <location>
        <begin position="63"/>
        <end position="496"/>
    </location>
</feature>
<dbReference type="InterPro" id="IPR050464">
    <property type="entry name" value="Zeta_carotene_desat/Oxidored"/>
</dbReference>
<keyword evidence="2" id="KW-0732">Signal</keyword>
<evidence type="ECO:0000256" key="1">
    <source>
        <dbReference type="SAM" id="MobiDB-lite"/>
    </source>
</evidence>
<dbReference type="Gene3D" id="3.50.50.60">
    <property type="entry name" value="FAD/NAD(P)-binding domain"/>
    <property type="match status" value="1"/>
</dbReference>
<feature type="region of interest" description="Disordered" evidence="1">
    <location>
        <begin position="268"/>
        <end position="360"/>
    </location>
</feature>
<feature type="region of interest" description="Disordered" evidence="1">
    <location>
        <begin position="31"/>
        <end position="79"/>
    </location>
</feature>
<organism evidence="4 5">
    <name type="scientific">Russula ochroleuca</name>
    <dbReference type="NCBI Taxonomy" id="152965"/>
    <lineage>
        <taxon>Eukaryota</taxon>
        <taxon>Fungi</taxon>
        <taxon>Dikarya</taxon>
        <taxon>Basidiomycota</taxon>
        <taxon>Agaricomycotina</taxon>
        <taxon>Agaricomycetes</taxon>
        <taxon>Russulales</taxon>
        <taxon>Russulaceae</taxon>
        <taxon>Russula</taxon>
    </lineage>
</organism>
<accession>A0A9P5TBK5</accession>
<sequence>MPLPSGILSLFTLPLGRLVLRSVLAEPFVPANRPQKKTLPPPSPPSPPPPAPPTATTDTAAAVDNVEDEEDEDEDESVDSFFSRRFGDAFARTLGSALVHGIYAADSRQLSLRAAFPQLRASETRGKGSVIWGELGPPAWFATNTNTNTNTTESQQEVEAVGVEWETRLRRTAALFSFREGMETLVRGLVEALHGFPNVVLRSGTAVRGIGMIDTAGGGGGDDGDDHCSFRIYLNAEDGKGEGVPLRATHLISALPLPVLDSILQQPPAGGAEAAAGASTTHPSLPHLRTNPHSSVTVLNLVFPTSPPNKNDNSTGEQPTPASTPLHPPGFGYLIPRPEHGYPEPGREGEHEHEHEGEPGLGLLGVVFDTASLPEQDHDGENDAAGFTKMTAMLGGPYPCPNARDSSSSDAQLVAAVVRRISSQLGHALPPPVHYAVHRNAESIPTYLVGHTARMGQLGRALRERWSGRMKVVGAGVGGVSVADCVKAGRQAAFEVADIMV</sequence>
<dbReference type="PANTHER" id="PTHR42923">
    <property type="entry name" value="PROTOPORPHYRINOGEN OXIDASE"/>
    <property type="match status" value="1"/>
</dbReference>
<dbReference type="PANTHER" id="PTHR42923:SF3">
    <property type="entry name" value="PROTOPORPHYRINOGEN OXIDASE"/>
    <property type="match status" value="1"/>
</dbReference>